<proteinExistence type="predicted"/>
<feature type="domain" description="Glycosyltransferase subfamily 4-like N-terminal" evidence="4">
    <location>
        <begin position="16"/>
        <end position="172"/>
    </location>
</feature>
<dbReference type="PANTHER" id="PTHR46401">
    <property type="entry name" value="GLYCOSYLTRANSFERASE WBBK-RELATED"/>
    <property type="match status" value="1"/>
</dbReference>
<dbReference type="GO" id="GO:0009103">
    <property type="term" value="P:lipopolysaccharide biosynthetic process"/>
    <property type="evidence" value="ECO:0007669"/>
    <property type="project" value="TreeGrafter"/>
</dbReference>
<dbReference type="InterPro" id="IPR001296">
    <property type="entry name" value="Glyco_trans_1"/>
</dbReference>
<dbReference type="SUPFAM" id="SSF53756">
    <property type="entry name" value="UDP-Glycosyltransferase/glycogen phosphorylase"/>
    <property type="match status" value="1"/>
</dbReference>
<dbReference type="PANTHER" id="PTHR46401:SF2">
    <property type="entry name" value="GLYCOSYLTRANSFERASE WBBK-RELATED"/>
    <property type="match status" value="1"/>
</dbReference>
<gene>
    <name evidence="5" type="ORF">B5766_05775</name>
</gene>
<keyword evidence="1 5" id="KW-0328">Glycosyltransferase</keyword>
<keyword evidence="2 5" id="KW-0808">Transferase</keyword>
<dbReference type="InterPro" id="IPR028098">
    <property type="entry name" value="Glyco_trans_4-like_N"/>
</dbReference>
<evidence type="ECO:0000313" key="6">
    <source>
        <dbReference type="Proteomes" id="UP000219994"/>
    </source>
</evidence>
<evidence type="ECO:0000256" key="2">
    <source>
        <dbReference type="ARBA" id="ARBA00022679"/>
    </source>
</evidence>
<dbReference type="Pfam" id="PF13439">
    <property type="entry name" value="Glyco_transf_4"/>
    <property type="match status" value="1"/>
</dbReference>
<accession>A0A2A6FRQ8</accession>
<dbReference type="AlphaFoldDB" id="A0A2A6FRQ8"/>
<dbReference type="Pfam" id="PF00534">
    <property type="entry name" value="Glycos_transf_1"/>
    <property type="match status" value="1"/>
</dbReference>
<evidence type="ECO:0000313" key="5">
    <source>
        <dbReference type="EMBL" id="PDQ35564.1"/>
    </source>
</evidence>
<dbReference type="Proteomes" id="UP000219994">
    <property type="component" value="Unassembled WGS sequence"/>
</dbReference>
<evidence type="ECO:0000259" key="3">
    <source>
        <dbReference type="Pfam" id="PF00534"/>
    </source>
</evidence>
<protein>
    <submittedName>
        <fullName evidence="5">Mannosyltransferase</fullName>
    </submittedName>
</protein>
<feature type="domain" description="Glycosyl transferase family 1" evidence="3">
    <location>
        <begin position="186"/>
        <end position="321"/>
    </location>
</feature>
<organism evidence="5 6">
    <name type="scientific">Candidatus Lumbricidiphila eiseniae</name>
    <dbReference type="NCBI Taxonomy" id="1969409"/>
    <lineage>
        <taxon>Bacteria</taxon>
        <taxon>Bacillati</taxon>
        <taxon>Actinomycetota</taxon>
        <taxon>Actinomycetes</taxon>
        <taxon>Micrococcales</taxon>
        <taxon>Microbacteriaceae</taxon>
        <taxon>Candidatus Lumbricidiphila</taxon>
    </lineage>
</organism>
<dbReference type="Gene3D" id="3.40.50.2000">
    <property type="entry name" value="Glycogen Phosphorylase B"/>
    <property type="match status" value="2"/>
</dbReference>
<evidence type="ECO:0000259" key="4">
    <source>
        <dbReference type="Pfam" id="PF13439"/>
    </source>
</evidence>
<dbReference type="CDD" id="cd03809">
    <property type="entry name" value="GT4_MtfB-like"/>
    <property type="match status" value="1"/>
</dbReference>
<reference evidence="6" key="1">
    <citation type="submission" date="2017-03" db="EMBL/GenBank/DDBJ databases">
        <authorList>
            <person name="Lund M.B."/>
        </authorList>
    </citation>
    <scope>NUCLEOTIDE SEQUENCE [LARGE SCALE GENOMIC DNA]</scope>
</reference>
<dbReference type="EMBL" id="NAEP01000032">
    <property type="protein sequence ID" value="PDQ35564.1"/>
    <property type="molecule type" value="Genomic_DNA"/>
</dbReference>
<comment type="caution">
    <text evidence="5">The sequence shown here is derived from an EMBL/GenBank/DDBJ whole genome shotgun (WGS) entry which is preliminary data.</text>
</comment>
<dbReference type="GO" id="GO:0016757">
    <property type="term" value="F:glycosyltransferase activity"/>
    <property type="evidence" value="ECO:0007669"/>
    <property type="project" value="UniProtKB-KW"/>
</dbReference>
<evidence type="ECO:0000256" key="1">
    <source>
        <dbReference type="ARBA" id="ARBA00022676"/>
    </source>
</evidence>
<sequence>MKILVDCRYMRIDAHDGISRFTANIVREIGMRHPVTMLISDHRQLALLPDLPWELISSPTNVLREIFVARQVRTLQPDVIFSPMQTMGSWGRNYGLVLTLHDLIYYQYRTPPPTMPPIVRVLWRIYHLAWWPQRLMLNRADAIVAVSETTANLMNTHRLTTRPVTIATNAADDLVALAQPRTRPSVNRLLYMGSFMPYKGVDVLVRAAAELPDYELHLLSRITDEDRLRLSRLAPTARVVFHNQVSDDEYIDLLQGATALLSASRVEGFGIPVVEAMRMGTPVVISDIPVFHEVGGDAALFFDPTSPDALVAIVRALETPGEWERRSAAVIRAETRFRWGHSAEAIIRAMTEVVESRGSERA</sequence>
<name>A0A2A6FRQ8_9MICO</name>